<accession>A0A1U9MID8</accession>
<dbReference type="RefSeq" id="WP_077992489.1">
    <property type="nucleotide sequence ID" value="NZ_CP015625.1"/>
</dbReference>
<reference evidence="1 2" key="1">
    <citation type="submission" date="2016-11" db="EMBL/GenBank/DDBJ databases">
        <title>Comparative genomics of Bartonella apis.</title>
        <authorList>
            <person name="Engel P."/>
        </authorList>
    </citation>
    <scope>NUCLEOTIDE SEQUENCE [LARGE SCALE GENOMIC DNA]</scope>
    <source>
        <strain evidence="1 2">BBC0122</strain>
    </source>
</reference>
<gene>
    <name evidence="1" type="ORF">BBC0122_013800</name>
</gene>
<sequence>MSNVDIALSFKNIFCYRNHFPVLAERTYMLFISRAVTVIGHIHKGHIVRYETDAHVKSE</sequence>
<protein>
    <submittedName>
        <fullName evidence="1">Uncharacterized protein</fullName>
    </submittedName>
</protein>
<name>A0A1U9MID8_9HYPH</name>
<organism evidence="1 2">
    <name type="scientific">Bartonella choladocola</name>
    <dbReference type="NCBI Taxonomy" id="2750995"/>
    <lineage>
        <taxon>Bacteria</taxon>
        <taxon>Pseudomonadati</taxon>
        <taxon>Pseudomonadota</taxon>
        <taxon>Alphaproteobacteria</taxon>
        <taxon>Hyphomicrobiales</taxon>
        <taxon>Bartonellaceae</taxon>
        <taxon>Bartonella</taxon>
    </lineage>
</organism>
<dbReference type="AlphaFoldDB" id="A0A1U9MID8"/>
<evidence type="ECO:0000313" key="1">
    <source>
        <dbReference type="EMBL" id="AQT47490.1"/>
    </source>
</evidence>
<dbReference type="KEGG" id="bapi:BBC0122_013800"/>
<evidence type="ECO:0000313" key="2">
    <source>
        <dbReference type="Proteomes" id="UP000189632"/>
    </source>
</evidence>
<keyword evidence="2" id="KW-1185">Reference proteome</keyword>
<dbReference type="EMBL" id="CP015625">
    <property type="protein sequence ID" value="AQT47490.1"/>
    <property type="molecule type" value="Genomic_DNA"/>
</dbReference>
<proteinExistence type="predicted"/>
<dbReference type="Proteomes" id="UP000189632">
    <property type="component" value="Chromosome"/>
</dbReference>